<dbReference type="GO" id="GO:0003700">
    <property type="term" value="F:DNA-binding transcription factor activity"/>
    <property type="evidence" value="ECO:0007669"/>
    <property type="project" value="InterPro"/>
</dbReference>
<dbReference type="AlphaFoldDB" id="A0A2V3UDI9"/>
<dbReference type="GO" id="GO:0003677">
    <property type="term" value="F:DNA binding"/>
    <property type="evidence" value="ECO:0007669"/>
    <property type="project" value="UniProtKB-KW"/>
</dbReference>
<protein>
    <submittedName>
        <fullName evidence="5">DNA-binding GntR family transcriptional regulator</fullName>
    </submittedName>
</protein>
<reference evidence="5 6" key="1">
    <citation type="submission" date="2018-05" db="EMBL/GenBank/DDBJ databases">
        <title>Genomic Encyclopedia of Type Strains, Phase IV (KMG-IV): sequencing the most valuable type-strain genomes for metagenomic binning, comparative biology and taxonomic classification.</title>
        <authorList>
            <person name="Goeker M."/>
        </authorList>
    </citation>
    <scope>NUCLEOTIDE SEQUENCE [LARGE SCALE GENOMIC DNA]</scope>
    <source>
        <strain evidence="5 6">DSM 6462</strain>
    </source>
</reference>
<dbReference type="Pfam" id="PF00392">
    <property type="entry name" value="GntR"/>
    <property type="match status" value="1"/>
</dbReference>
<dbReference type="RefSeq" id="WP_110373498.1">
    <property type="nucleotide sequence ID" value="NZ_JAHBRY010000002.1"/>
</dbReference>
<evidence type="ECO:0000256" key="2">
    <source>
        <dbReference type="ARBA" id="ARBA00023125"/>
    </source>
</evidence>
<dbReference type="SUPFAM" id="SSF48008">
    <property type="entry name" value="GntR ligand-binding domain-like"/>
    <property type="match status" value="1"/>
</dbReference>
<dbReference type="InterPro" id="IPR036388">
    <property type="entry name" value="WH-like_DNA-bd_sf"/>
</dbReference>
<dbReference type="SMART" id="SM00345">
    <property type="entry name" value="HTH_GNTR"/>
    <property type="match status" value="1"/>
</dbReference>
<keyword evidence="6" id="KW-1185">Reference proteome</keyword>
<dbReference type="InterPro" id="IPR011711">
    <property type="entry name" value="GntR_C"/>
</dbReference>
<evidence type="ECO:0000259" key="4">
    <source>
        <dbReference type="PROSITE" id="PS50949"/>
    </source>
</evidence>
<evidence type="ECO:0000313" key="6">
    <source>
        <dbReference type="Proteomes" id="UP000248021"/>
    </source>
</evidence>
<dbReference type="PANTHER" id="PTHR43537:SF45">
    <property type="entry name" value="GNTR FAMILY REGULATORY PROTEIN"/>
    <property type="match status" value="1"/>
</dbReference>
<feature type="domain" description="HTH gntR-type" evidence="4">
    <location>
        <begin position="12"/>
        <end position="79"/>
    </location>
</feature>
<dbReference type="InterPro" id="IPR036390">
    <property type="entry name" value="WH_DNA-bd_sf"/>
</dbReference>
<dbReference type="EMBL" id="QJJK01000002">
    <property type="protein sequence ID" value="PXW63353.1"/>
    <property type="molecule type" value="Genomic_DNA"/>
</dbReference>
<dbReference type="Pfam" id="PF07729">
    <property type="entry name" value="FCD"/>
    <property type="match status" value="1"/>
</dbReference>
<comment type="caution">
    <text evidence="5">The sequence shown here is derived from an EMBL/GenBank/DDBJ whole genome shotgun (WGS) entry which is preliminary data.</text>
</comment>
<dbReference type="CDD" id="cd07377">
    <property type="entry name" value="WHTH_GntR"/>
    <property type="match status" value="1"/>
</dbReference>
<sequence>MIATPLQTPASASVSEEVYRAIRGAILDLTLEPGSTISENALARELGASRTPVREAIQRLERDRLLFVFPQRGTVVAPLDLDEFRSAYFVRSSLECAAAAEAARLAGPADVARLRQHVDAHTAALAVADESTFFALNDAFHLEIMTIAGVPSVWSVVQNAKVHLDRVRIAHLTRASTYPLAPIVEEHRQLVAAIAAGTPDEAAAVMHAHIAKVLHRVDLLRDLRPELFEMPRELTAQIRTISGPAAAGRRLHSNDKSQ</sequence>
<dbReference type="InterPro" id="IPR000524">
    <property type="entry name" value="Tscrpt_reg_HTH_GntR"/>
</dbReference>
<accession>A0A2V3UDI9</accession>
<dbReference type="InterPro" id="IPR008920">
    <property type="entry name" value="TF_FadR/GntR_C"/>
</dbReference>
<name>A0A2V3UDI9_9HYPH</name>
<keyword evidence="3" id="KW-0804">Transcription</keyword>
<evidence type="ECO:0000313" key="5">
    <source>
        <dbReference type="EMBL" id="PXW63353.1"/>
    </source>
</evidence>
<keyword evidence="1" id="KW-0805">Transcription regulation</keyword>
<dbReference type="Gene3D" id="1.20.120.530">
    <property type="entry name" value="GntR ligand-binding domain-like"/>
    <property type="match status" value="1"/>
</dbReference>
<dbReference type="SMART" id="SM00895">
    <property type="entry name" value="FCD"/>
    <property type="match status" value="1"/>
</dbReference>
<gene>
    <name evidence="5" type="ORF">C7450_102268</name>
</gene>
<dbReference type="SUPFAM" id="SSF46785">
    <property type="entry name" value="Winged helix' DNA-binding domain"/>
    <property type="match status" value="1"/>
</dbReference>
<dbReference type="PANTHER" id="PTHR43537">
    <property type="entry name" value="TRANSCRIPTIONAL REGULATOR, GNTR FAMILY"/>
    <property type="match status" value="1"/>
</dbReference>
<dbReference type="Gene3D" id="1.10.10.10">
    <property type="entry name" value="Winged helix-like DNA-binding domain superfamily/Winged helix DNA-binding domain"/>
    <property type="match status" value="1"/>
</dbReference>
<keyword evidence="2 5" id="KW-0238">DNA-binding</keyword>
<dbReference type="PROSITE" id="PS50949">
    <property type="entry name" value="HTH_GNTR"/>
    <property type="match status" value="1"/>
</dbReference>
<dbReference type="Proteomes" id="UP000248021">
    <property type="component" value="Unassembled WGS sequence"/>
</dbReference>
<dbReference type="OrthoDB" id="9789310at2"/>
<evidence type="ECO:0000256" key="3">
    <source>
        <dbReference type="ARBA" id="ARBA00023163"/>
    </source>
</evidence>
<evidence type="ECO:0000256" key="1">
    <source>
        <dbReference type="ARBA" id="ARBA00023015"/>
    </source>
</evidence>
<proteinExistence type="predicted"/>
<organism evidence="5 6">
    <name type="scientific">Chelatococcus asaccharovorans</name>
    <dbReference type="NCBI Taxonomy" id="28210"/>
    <lineage>
        <taxon>Bacteria</taxon>
        <taxon>Pseudomonadati</taxon>
        <taxon>Pseudomonadota</taxon>
        <taxon>Alphaproteobacteria</taxon>
        <taxon>Hyphomicrobiales</taxon>
        <taxon>Chelatococcaceae</taxon>
        <taxon>Chelatococcus</taxon>
    </lineage>
</organism>